<sequence>MISIPQAVSLKEIEAAYPTLSSGQTLRLPMSLKFGGGVGVTGSLIQLSAEWSRSVEVPTLRLYGKETAAVAEAVAKEPHSMAAAYFASAIESASGEAITTRDALGDVVARIAAMQSGRFRETMHGRGAFLGSFSRAKNEFLIPLYSRPELGAVRSRDEFITLTSRIIEACAPGAERHMDDATRVTLGTLIYELFRNTDEHATTDEEGRPYSKNLRAVMAKFISYDAKTAATHLGEDDPRLSFFLLHNIANRRTSKKGAEERWQNSQFAFLELTVLDTGPGLARRWFSRRQRGGDKIETMSIAQEVSLVQECFELHATTKSTAGSGAGLSYVLQTLQRLNAYLRLRTGRVCLVQDFSSPKNEASFSAQHWLKEQPELPMTAGACYSIVVPLSKVLL</sequence>
<dbReference type="RefSeq" id="WP_143189217.1">
    <property type="nucleotide sequence ID" value="NZ_FMYQ01000007.1"/>
</dbReference>
<evidence type="ECO:0000313" key="2">
    <source>
        <dbReference type="Proteomes" id="UP000198908"/>
    </source>
</evidence>
<dbReference type="EMBL" id="FMYQ01000007">
    <property type="protein sequence ID" value="SDC49433.1"/>
    <property type="molecule type" value="Genomic_DNA"/>
</dbReference>
<reference evidence="2" key="1">
    <citation type="submission" date="2016-09" db="EMBL/GenBank/DDBJ databases">
        <authorList>
            <person name="Varghese N."/>
            <person name="Submissions S."/>
        </authorList>
    </citation>
    <scope>NUCLEOTIDE SEQUENCE [LARGE SCALE GENOMIC DNA]</scope>
    <source>
        <strain evidence="2">TNe-862</strain>
    </source>
</reference>
<dbReference type="STRING" id="416944.SAMN05421548_107105"/>
<keyword evidence="2" id="KW-1185">Reference proteome</keyword>
<accession>A0A1G6M1L7</accession>
<dbReference type="Proteomes" id="UP000198908">
    <property type="component" value="Unassembled WGS sequence"/>
</dbReference>
<dbReference type="AlphaFoldDB" id="A0A1G6M1L7"/>
<name>A0A1G6M1L7_9BURK</name>
<dbReference type="InterPro" id="IPR036890">
    <property type="entry name" value="HATPase_C_sf"/>
</dbReference>
<dbReference type="OrthoDB" id="6838090at2"/>
<proteinExistence type="predicted"/>
<organism evidence="1 2">
    <name type="scientific">Paraburkholderia lycopersici</name>
    <dbReference type="NCBI Taxonomy" id="416944"/>
    <lineage>
        <taxon>Bacteria</taxon>
        <taxon>Pseudomonadati</taxon>
        <taxon>Pseudomonadota</taxon>
        <taxon>Betaproteobacteria</taxon>
        <taxon>Burkholderiales</taxon>
        <taxon>Burkholderiaceae</taxon>
        <taxon>Paraburkholderia</taxon>
    </lineage>
</organism>
<gene>
    <name evidence="1" type="ORF">SAMN05421548_107105</name>
</gene>
<protein>
    <submittedName>
        <fullName evidence="1">Uncharacterized protein</fullName>
    </submittedName>
</protein>
<evidence type="ECO:0000313" key="1">
    <source>
        <dbReference type="EMBL" id="SDC49433.1"/>
    </source>
</evidence>
<dbReference type="SUPFAM" id="SSF55874">
    <property type="entry name" value="ATPase domain of HSP90 chaperone/DNA topoisomerase II/histidine kinase"/>
    <property type="match status" value="1"/>
</dbReference>